<feature type="region of interest" description="Disordered" evidence="2">
    <location>
        <begin position="1697"/>
        <end position="1717"/>
    </location>
</feature>
<feature type="compositionally biased region" description="Polar residues" evidence="2">
    <location>
        <begin position="2077"/>
        <end position="2092"/>
    </location>
</feature>
<feature type="region of interest" description="Disordered" evidence="2">
    <location>
        <begin position="2357"/>
        <end position="2431"/>
    </location>
</feature>
<name>A0AAW1UGG2_9CUCU</name>
<feature type="transmembrane region" description="Helical" evidence="3">
    <location>
        <begin position="2760"/>
        <end position="2780"/>
    </location>
</feature>
<evidence type="ECO:0000256" key="1">
    <source>
        <dbReference type="SAM" id="Coils"/>
    </source>
</evidence>
<organism evidence="4 5">
    <name type="scientific">Henosepilachna vigintioctopunctata</name>
    <dbReference type="NCBI Taxonomy" id="420089"/>
    <lineage>
        <taxon>Eukaryota</taxon>
        <taxon>Metazoa</taxon>
        <taxon>Ecdysozoa</taxon>
        <taxon>Arthropoda</taxon>
        <taxon>Hexapoda</taxon>
        <taxon>Insecta</taxon>
        <taxon>Pterygota</taxon>
        <taxon>Neoptera</taxon>
        <taxon>Endopterygota</taxon>
        <taxon>Coleoptera</taxon>
        <taxon>Polyphaga</taxon>
        <taxon>Cucujiformia</taxon>
        <taxon>Coccinelloidea</taxon>
        <taxon>Coccinellidae</taxon>
        <taxon>Epilachninae</taxon>
        <taxon>Epilachnini</taxon>
        <taxon>Henosepilachna</taxon>
    </lineage>
</organism>
<feature type="compositionally biased region" description="Polar residues" evidence="2">
    <location>
        <begin position="2372"/>
        <end position="2402"/>
    </location>
</feature>
<evidence type="ECO:0000256" key="3">
    <source>
        <dbReference type="SAM" id="Phobius"/>
    </source>
</evidence>
<evidence type="ECO:0000313" key="5">
    <source>
        <dbReference type="Proteomes" id="UP001431783"/>
    </source>
</evidence>
<proteinExistence type="predicted"/>
<keyword evidence="5" id="KW-1185">Reference proteome</keyword>
<keyword evidence="3" id="KW-1133">Transmembrane helix</keyword>
<protein>
    <submittedName>
        <fullName evidence="4">Uncharacterized protein</fullName>
    </submittedName>
</protein>
<reference evidence="4 5" key="1">
    <citation type="submission" date="2023-03" db="EMBL/GenBank/DDBJ databases">
        <title>Genome insight into feeding habits of ladybird beetles.</title>
        <authorList>
            <person name="Li H.-S."/>
            <person name="Huang Y.-H."/>
            <person name="Pang H."/>
        </authorList>
    </citation>
    <scope>NUCLEOTIDE SEQUENCE [LARGE SCALE GENOMIC DNA]</scope>
    <source>
        <strain evidence="4">SYSU_2023b</strain>
        <tissue evidence="4">Whole body</tissue>
    </source>
</reference>
<feature type="compositionally biased region" description="Basic and acidic residues" evidence="2">
    <location>
        <begin position="2362"/>
        <end position="2371"/>
    </location>
</feature>
<keyword evidence="3" id="KW-0812">Transmembrane</keyword>
<keyword evidence="1" id="KW-0175">Coiled coil</keyword>
<feature type="region of interest" description="Disordered" evidence="2">
    <location>
        <begin position="1829"/>
        <end position="1852"/>
    </location>
</feature>
<feature type="region of interest" description="Disordered" evidence="2">
    <location>
        <begin position="2073"/>
        <end position="2092"/>
    </location>
</feature>
<feature type="compositionally biased region" description="Polar residues" evidence="2">
    <location>
        <begin position="770"/>
        <end position="785"/>
    </location>
</feature>
<keyword evidence="3" id="KW-0472">Membrane</keyword>
<sequence>MEDFIDFKRIKEEIIETDSIIKKNAELEKNILTKKKQLKQLTNDFKILKLEYEYKQFQFDEKKKQCDNFKTDNLNLESENSSIKEEYNKTLNDYQVLHIKYQTMCKDLEESLESLEKCKITDSPVKVKTRLKKRKREISETFDDNADSGSDFSAESDEEGKLLEKKLSEIPEYTEEACDMQQKQCTIQEVENTSNLKMKITYLTSSNNTLKEEVANCKEKIKTLSIILQSKEIEWSEKEKKLTTEVAELKKCLEYNKKQNNSIINKNQSIFDNEEEKVEIQKVSSKENLSDLSNKKWELQRPIDSLVGVGSAELECNSKSFPTHELLNSALDKDIISPEMECENLSDEETITADINDILKEMRIHYRPVSPIPELQKDSVCFKNSTTTTTSELSKLQSSTKKISIAAKHESDIHNNSRNDRYNKQRQLKAKMFHKLITRKKAQNLYWKRKLEFIHKSETCNSKVKISKINTPKNDVDAPMKKNEKDYCLNKNDSVDSIITVLADLVSQKLKHPRTRKKSVRSNQCDGSVLEVNKMLLRKARQSMTNTIGYEKNQNSSSFERSSSELDIPIFDSCYESLNSNPPSIENIINDNKSKIDWQHQNKISSEGGNMESNKNGTNEKEKLVIIPAFGKERYSMSPQNSGNFQTEHELGSIHELISSNVGKKISKMNKIEENPIFEISMNCLKDHCSNIQKDGLNEMQKFGNQKEMEKINGDVKPMKYTEPLEHVHTNSNLIMNDNLDFSLDHSQVQSEKYNLSLSSSGSEIHKNTKSAGNDNGENLSNTNEILEKDSKSAGNDKVESEISNSNKIEENSSFEGNANCLKDCSLNQYDAWNVAQKSRSYLAEIARNIDPGISPKNHIEPIEHVHQETYSLDIAGNLISQIQNGKYNNSNSGNSELEINKNTISVEIENDKSENTYKLLEKNSTLENNVNCPEVYSFNIEDTQKFGRQFEEIAEKINEEMEPKKQTMTLDHVHPIINKFEIGDNLILGIEKNLQIQTRECDLKLNNSQLETDENIKSTENLKLEIKISNTNKTLKENISDSNLNCMKVHDLDILSYELNNSGLEADKNIKSTENVSIETEMSNTNEILREDTRFESNLNCMTVPNFNIQNDELIETQKCRNHFEEITERINENMTLDNLDHVHTIVKDLEISNNKHLEEITEKINEDIKPQKQTKALHYVHPIINNVEIGDNSVSGIEKNSLVQTRKYDLKMNNSGLETDKNIESTENVRRETEISNTNGLLREDTRFESNLNCIKVPNFNIQNDELIESQKCRSYSEEITEGINENMKPENLDHVHTIINNLEIGDNRILSIEENSQFQTRKCDFQLNNSQLEIKSTKNLDVETKISNTNEISKENKTFESNLNCLKVHDFDIQNDELIKTKKCQIHFEKSNEDVKPENLDHGHTEVTDLDLDIYETGSLSSSELEINKNIKASENDIKMIEIKNERSVIPERSNIIKEYQCKSKMILKKNNEESNKNENINIFCNKMYHYRYEEDDKIKNNVKGGCNDRNIEIDKQNQCEDQKLNKLEPLCKLEDLNKNNETLQSEQSNETLITKYHFTEVVDLHASQIENKVCERNLKILHDSLEINESDIQNVESEKEDDKCKIEYSKEWDCSRSEKVLQKTEEYHDYLISVNNSISDNIVHDQVQMKTDAELVGTTVSGMTEFQSVDSNNCYKIFHYDDNTSSELFDNYTDSNSTGAPERNSWKEPSNRSNESMWYDFGHNSLVDIRKSKSYHEGDVNYEQNLYTNDLETSNSNKLTSNKRFNEDELVNPSKIFKSEYVSSSCESVHSSPMEHETKYIQPKMKLYPSESKNTVNLTHESTGCKTKMSTNENMNKDWAKSNNNSVKKVKNDNDDDLVKSCELNFITDMDIDFNISQPLLEENCLNLYPSIFIPPMMNNLSGDPECIHTNYLEGDDSMSKKNQTQCSENLSNVDSNSNKSIISEDCINGIELNDTTFSKSCNSNCTKLGNVQLEQCINDKKTPCKRKSSRYSKTISKVVVSNYNLRKSSKFKKEKNIFVPSAGDNVDNISLNTSDVYNTCVEVKETSGTGLNYRKMDSVLTSNEETDLFGSLSESSDNELPSSRNPNKMSKIVLENKKPCPLPPETMKNVSPNYSNNVACQNDENTSSSVYFNCIESKNLQEFIKDTDLFGSLSESSDNECSVSSNCTKMLKTLGTNHILQKTLKQEEEINPAPVASEMLKNVSFNSSHETGLQDFNKGIDLFGENKNLSETSNDGFCSNEFDTNCKPTTPKRRRKSYKCNTQQRKKKVAKKGLLMKKSIRTYKDKNLALNSAENKIIFHNENIIKTYARSNIEERLENKVSTNSLLNQCDSYFPKNGNISEGVSHYKNIETSSDSQNKESKHTENDSINLQSTIFKRSKNSSGTYSINSIRPTSGLKNIPKKFKKDSQTSSSTSSNGIHDVKDKQNIEELSTSDNLQHKNVILNMESPTTAICEDSEKNYDIALKTATTIYEDSTQNFDTSSIKIRQSLMNPANGNEHKCSKKNLKLKSRYSFFSNDSKSGNKDTNNPSEIPLTLNKANITNSYPKEEKINILQEVVIRPSKANPKKFEIHAPAQMRISGFKRPNNSKIIPPCPLSPPPPTAEEIVLPVEPIIIPLEKPAKMETSKAAALFRKLITYSKEEKTVEEISRQFTSQDVDHISRLILEQITQDTEKANKDDTSAPLMTDTQRVMLGFMLKLEQMNVENLITTYLKISEARLLQVDTLQEIDKITRLYVAICKSHKYIGRIRRMCCDAFYFMGDFAIPFFFIVLVSWIQVLPMEEEMENFPMVKVLIQLVNLKSCNFPGYNLLPLRDLLNKYYKYPIEPWNTDNFFRELFNNYMKNPVRPNDFAILLYCKNNSSKWVYEKINTLIRPTLEIIKKENLKATVIILISNIISQFNGKLDGEYVDSARQWLKCMIEGEDVTEVIKESIIISLRKLPKTQKNLKVAML</sequence>
<gene>
    <name evidence="4" type="ORF">WA026_021691</name>
</gene>
<evidence type="ECO:0000313" key="4">
    <source>
        <dbReference type="EMBL" id="KAK9878384.1"/>
    </source>
</evidence>
<dbReference type="Proteomes" id="UP001431783">
    <property type="component" value="Unassembled WGS sequence"/>
</dbReference>
<feature type="compositionally biased region" description="Low complexity" evidence="2">
    <location>
        <begin position="802"/>
        <end position="813"/>
    </location>
</feature>
<dbReference type="EMBL" id="JARQZJ010000047">
    <property type="protein sequence ID" value="KAK9878384.1"/>
    <property type="molecule type" value="Genomic_DNA"/>
</dbReference>
<feature type="region of interest" description="Disordered" evidence="2">
    <location>
        <begin position="753"/>
        <end position="813"/>
    </location>
</feature>
<accession>A0AAW1UGG2</accession>
<comment type="caution">
    <text evidence="4">The sequence shown here is derived from an EMBL/GenBank/DDBJ whole genome shotgun (WGS) entry which is preliminary data.</text>
</comment>
<feature type="compositionally biased region" description="Polar residues" evidence="2">
    <location>
        <begin position="753"/>
        <end position="763"/>
    </location>
</feature>
<evidence type="ECO:0000256" key="2">
    <source>
        <dbReference type="SAM" id="MobiDB-lite"/>
    </source>
</evidence>
<feature type="compositionally biased region" description="Polar residues" evidence="2">
    <location>
        <begin position="1829"/>
        <end position="1838"/>
    </location>
</feature>
<feature type="compositionally biased region" description="Basic and acidic residues" evidence="2">
    <location>
        <begin position="786"/>
        <end position="801"/>
    </location>
</feature>
<feature type="coiled-coil region" evidence="1">
    <location>
        <begin position="24"/>
        <end position="93"/>
    </location>
</feature>